<proteinExistence type="predicted"/>
<evidence type="ECO:0000256" key="1">
    <source>
        <dbReference type="SAM" id="Phobius"/>
    </source>
</evidence>
<protein>
    <submittedName>
        <fullName evidence="2">Uncharacterized protein</fullName>
    </submittedName>
</protein>
<reference evidence="2 3" key="1">
    <citation type="submission" date="2018-04" db="EMBL/GenBank/DDBJ databases">
        <title>Novel Campyloabacter and Helicobacter Species and Strains.</title>
        <authorList>
            <person name="Mannion A.J."/>
            <person name="Shen Z."/>
            <person name="Fox J.G."/>
        </authorList>
    </citation>
    <scope>NUCLEOTIDE SEQUENCE [LARGE SCALE GENOMIC DNA]</scope>
    <source>
        <strain evidence="2 3">MIT 04-9366</strain>
    </source>
</reference>
<feature type="transmembrane region" description="Helical" evidence="1">
    <location>
        <begin position="28"/>
        <end position="48"/>
    </location>
</feature>
<accession>A0A3D8IV73</accession>
<sequence length="194" mass="21846">MTYNTTIYTIFIFCVCVLLCKRSKIAFLIAGGVAILCNLPLICSLSITQWLDTLCGNPSLFLALLCIGSLFSLPKNPLASYLLPTFSFLSLNSRARFFILIFGFVLFWGNINYLWGLDLYHLSFSTSILVASLITIIAYLIQPYLGFLYLFCLVGYFLRGGNVFVYMMDALVWLYALLSLLIEAIKMLGRKSAK</sequence>
<feature type="transmembrane region" description="Helical" evidence="1">
    <location>
        <begin position="6"/>
        <end position="21"/>
    </location>
</feature>
<evidence type="ECO:0000313" key="3">
    <source>
        <dbReference type="Proteomes" id="UP000257045"/>
    </source>
</evidence>
<keyword evidence="1" id="KW-0472">Membrane</keyword>
<keyword evidence="3" id="KW-1185">Reference proteome</keyword>
<feature type="transmembrane region" description="Helical" evidence="1">
    <location>
        <begin position="60"/>
        <end position="83"/>
    </location>
</feature>
<feature type="transmembrane region" description="Helical" evidence="1">
    <location>
        <begin position="95"/>
        <end position="115"/>
    </location>
</feature>
<dbReference type="EMBL" id="NXLV01000021">
    <property type="protein sequence ID" value="RDU68876.1"/>
    <property type="molecule type" value="Genomic_DNA"/>
</dbReference>
<evidence type="ECO:0000313" key="2">
    <source>
        <dbReference type="EMBL" id="RDU68876.1"/>
    </source>
</evidence>
<gene>
    <name evidence="2" type="ORF">CQA58_07835</name>
</gene>
<dbReference type="AlphaFoldDB" id="A0A3D8IV73"/>
<organism evidence="2 3">
    <name type="scientific">Helicobacter brantae</name>
    <dbReference type="NCBI Taxonomy" id="375927"/>
    <lineage>
        <taxon>Bacteria</taxon>
        <taxon>Pseudomonadati</taxon>
        <taxon>Campylobacterota</taxon>
        <taxon>Epsilonproteobacteria</taxon>
        <taxon>Campylobacterales</taxon>
        <taxon>Helicobacteraceae</taxon>
        <taxon>Helicobacter</taxon>
    </lineage>
</organism>
<dbReference type="OrthoDB" id="10005154at2"/>
<comment type="caution">
    <text evidence="2">The sequence shown here is derived from an EMBL/GenBank/DDBJ whole genome shotgun (WGS) entry which is preliminary data.</text>
</comment>
<dbReference type="Proteomes" id="UP000257045">
    <property type="component" value="Unassembled WGS sequence"/>
</dbReference>
<feature type="transmembrane region" description="Helical" evidence="1">
    <location>
        <begin position="172"/>
        <end position="189"/>
    </location>
</feature>
<keyword evidence="1" id="KW-1133">Transmembrane helix</keyword>
<keyword evidence="1" id="KW-0812">Transmembrane</keyword>
<name>A0A3D8IV73_9HELI</name>
<dbReference type="RefSeq" id="WP_115570158.1">
    <property type="nucleotide sequence ID" value="NZ_NXLV01000021.1"/>
</dbReference>
<feature type="transmembrane region" description="Helical" evidence="1">
    <location>
        <begin position="121"/>
        <end position="140"/>
    </location>
</feature>